<dbReference type="NCBIfam" id="TIGR01563">
    <property type="entry name" value="gp16_SPP1"/>
    <property type="match status" value="1"/>
</dbReference>
<dbReference type="RefSeq" id="WP_271012387.1">
    <property type="nucleotide sequence ID" value="NZ_JAQIFT010000045.1"/>
</dbReference>
<protein>
    <submittedName>
        <fullName evidence="1">Phage head closure protein</fullName>
    </submittedName>
</protein>
<gene>
    <name evidence="1" type="ORF">PBV87_11515</name>
</gene>
<reference evidence="1" key="1">
    <citation type="journal article" date="2023" name="Int. J. Syst. Evol. Microbiol.">
        <title>&lt;i&gt;Holtiella tumoricola&lt;/i&gt; gen. nov. sp. nov., isolated from a human clinical sample.</title>
        <authorList>
            <person name="Allen-Vercoe E."/>
            <person name="Daigneault M.C."/>
            <person name="Vancuren S.J."/>
            <person name="Cochrane K."/>
            <person name="O'Neal L.L."/>
            <person name="Sankaranarayanan K."/>
            <person name="Lawson P.A."/>
        </authorList>
    </citation>
    <scope>NUCLEOTIDE SEQUENCE</scope>
    <source>
        <strain evidence="1">CC70A</strain>
    </source>
</reference>
<accession>A0AA42DNU5</accession>
<dbReference type="Pfam" id="PF05521">
    <property type="entry name" value="Phage_HCP"/>
    <property type="match status" value="1"/>
</dbReference>
<keyword evidence="2" id="KW-1185">Reference proteome</keyword>
<evidence type="ECO:0000313" key="1">
    <source>
        <dbReference type="EMBL" id="MDA3732111.1"/>
    </source>
</evidence>
<dbReference type="InterPro" id="IPR038666">
    <property type="entry name" value="SSP1_head-tail_sf"/>
</dbReference>
<dbReference type="AlphaFoldDB" id="A0AA42DNU5"/>
<sequence length="105" mass="12545">METGKRNRRITVLEYQEFKDEEGVYVKHWGEMCRLWAYIKPMSGSQVYLAQAGEHKATVKINIRYNRIINESMRIQIGEELYSIGYIEDVDFAHREMWLTLEKVI</sequence>
<dbReference type="EMBL" id="JAQIFT010000045">
    <property type="protein sequence ID" value="MDA3732111.1"/>
    <property type="molecule type" value="Genomic_DNA"/>
</dbReference>
<dbReference type="Gene3D" id="2.40.10.270">
    <property type="entry name" value="Bacteriophage SPP1 head-tail adaptor protein"/>
    <property type="match status" value="1"/>
</dbReference>
<dbReference type="InterPro" id="IPR008767">
    <property type="entry name" value="Phage_SPP1_head-tail_adaptor"/>
</dbReference>
<evidence type="ECO:0000313" key="2">
    <source>
        <dbReference type="Proteomes" id="UP001169242"/>
    </source>
</evidence>
<organism evidence="1 2">
    <name type="scientific">Holtiella tumoricola</name>
    <dbReference type="NCBI Taxonomy" id="3018743"/>
    <lineage>
        <taxon>Bacteria</taxon>
        <taxon>Bacillati</taxon>
        <taxon>Bacillota</taxon>
        <taxon>Clostridia</taxon>
        <taxon>Lachnospirales</taxon>
        <taxon>Cellulosilyticaceae</taxon>
        <taxon>Holtiella</taxon>
    </lineage>
</organism>
<proteinExistence type="predicted"/>
<name>A0AA42DNU5_9FIRM</name>
<comment type="caution">
    <text evidence="1">The sequence shown here is derived from an EMBL/GenBank/DDBJ whole genome shotgun (WGS) entry which is preliminary data.</text>
</comment>
<dbReference type="Proteomes" id="UP001169242">
    <property type="component" value="Unassembled WGS sequence"/>
</dbReference>